<dbReference type="Gene3D" id="3.30.70.1880">
    <property type="entry name" value="Protein of unknown function DUF881"/>
    <property type="match status" value="1"/>
</dbReference>
<feature type="chain" id="PRO_5037516574" evidence="3">
    <location>
        <begin position="22"/>
        <end position="216"/>
    </location>
</feature>
<evidence type="ECO:0000256" key="3">
    <source>
        <dbReference type="SAM" id="SignalP"/>
    </source>
</evidence>
<evidence type="ECO:0000256" key="2">
    <source>
        <dbReference type="SAM" id="Coils"/>
    </source>
</evidence>
<comment type="similarity">
    <text evidence="1">Belongs to the UPF0749 family.</text>
</comment>
<dbReference type="EMBL" id="JAATHJ010000002">
    <property type="protein sequence ID" value="NJP36443.1"/>
    <property type="molecule type" value="Genomic_DNA"/>
</dbReference>
<keyword evidence="2" id="KW-0175">Coiled coil</keyword>
<accession>A0A969TSC8</accession>
<gene>
    <name evidence="4" type="ORF">HCN83_02435</name>
</gene>
<dbReference type="RefSeq" id="WP_168004726.1">
    <property type="nucleotide sequence ID" value="NZ_JAATHJ010000002.1"/>
</dbReference>
<dbReference type="AlphaFoldDB" id="A0A969TSC8"/>
<feature type="signal peptide" evidence="3">
    <location>
        <begin position="1"/>
        <end position="21"/>
    </location>
</feature>
<keyword evidence="5" id="KW-1185">Reference proteome</keyword>
<evidence type="ECO:0000313" key="4">
    <source>
        <dbReference type="EMBL" id="NJP36443.1"/>
    </source>
</evidence>
<sequence length="216" mass="23005">MKWISAAAVFLLSVLAGLSFSSTIEVPVDDGSGARVTAIQTENQLLEEQIVSLQAALREQEEKSAAREASKVSEEQLMRLRMLAGDVAVKGEGLRVELNDTATDSSDPAAFLVHEQHVQRTVDELLTAGAEAVSVNGVRLGQSSYIKCIGPVIEVDGIRSSAPFVVEAIGDSSVLEASMELRGGAVYELLADNVQVRMETVNELIIPEIRTGGEPG</sequence>
<evidence type="ECO:0000256" key="1">
    <source>
        <dbReference type="ARBA" id="ARBA00009108"/>
    </source>
</evidence>
<dbReference type="InterPro" id="IPR010273">
    <property type="entry name" value="DUF881"/>
</dbReference>
<organism evidence="4 5">
    <name type="scientific">Alkalicoccus luteus</name>
    <dbReference type="NCBI Taxonomy" id="1237094"/>
    <lineage>
        <taxon>Bacteria</taxon>
        <taxon>Bacillati</taxon>
        <taxon>Bacillota</taxon>
        <taxon>Bacilli</taxon>
        <taxon>Bacillales</taxon>
        <taxon>Bacillaceae</taxon>
        <taxon>Alkalicoccus</taxon>
    </lineage>
</organism>
<dbReference type="Proteomes" id="UP000752012">
    <property type="component" value="Unassembled WGS sequence"/>
</dbReference>
<dbReference type="PANTHER" id="PTHR37313">
    <property type="entry name" value="UPF0749 PROTEIN RV1825"/>
    <property type="match status" value="1"/>
</dbReference>
<comment type="caution">
    <text evidence="4">The sequence shown here is derived from an EMBL/GenBank/DDBJ whole genome shotgun (WGS) entry which is preliminary data.</text>
</comment>
<proteinExistence type="inferred from homology"/>
<protein>
    <submittedName>
        <fullName evidence="4">DUF881 domain-containing protein</fullName>
    </submittedName>
</protein>
<dbReference type="PANTHER" id="PTHR37313:SF2">
    <property type="entry name" value="UPF0749 PROTEIN YLXX"/>
    <property type="match status" value="1"/>
</dbReference>
<evidence type="ECO:0000313" key="5">
    <source>
        <dbReference type="Proteomes" id="UP000752012"/>
    </source>
</evidence>
<keyword evidence="3" id="KW-0732">Signal</keyword>
<name>A0A969TSC8_9BACI</name>
<dbReference type="Pfam" id="PF05949">
    <property type="entry name" value="DUF881"/>
    <property type="match status" value="1"/>
</dbReference>
<feature type="coiled-coil region" evidence="2">
    <location>
        <begin position="36"/>
        <end position="63"/>
    </location>
</feature>
<reference evidence="4 5" key="1">
    <citation type="submission" date="2020-03" db="EMBL/GenBank/DDBJ databases">
        <title>Assessment of the enzymatic potential of alkaline-tolerant lipase obtained from Bacillus luteus H11 (technogenic soil) for the bioremediation of saline soils contaminated with petroleum substances.</title>
        <authorList>
            <person name="Kalwasinska A."/>
        </authorList>
    </citation>
    <scope>NUCLEOTIDE SEQUENCE [LARGE SCALE GENOMIC DNA]</scope>
    <source>
        <strain evidence="4 5">H11</strain>
    </source>
</reference>